<proteinExistence type="inferred from homology"/>
<dbReference type="RefSeq" id="WP_171090822.1">
    <property type="nucleotide sequence ID" value="NZ_CP053069.1"/>
</dbReference>
<dbReference type="InterPro" id="IPR042100">
    <property type="entry name" value="Bug_dom1"/>
</dbReference>
<dbReference type="Gene3D" id="3.40.190.10">
    <property type="entry name" value="Periplasmic binding protein-like II"/>
    <property type="match status" value="1"/>
</dbReference>
<dbReference type="SUPFAM" id="SSF53850">
    <property type="entry name" value="Periplasmic binding protein-like II"/>
    <property type="match status" value="1"/>
</dbReference>
<name>A0A6M4GTD8_9PROT</name>
<dbReference type="InterPro" id="IPR005064">
    <property type="entry name" value="BUG"/>
</dbReference>
<evidence type="ECO:0000313" key="3">
    <source>
        <dbReference type="EMBL" id="QJR10366.1"/>
    </source>
</evidence>
<feature type="signal peptide" evidence="2">
    <location>
        <begin position="1"/>
        <end position="24"/>
    </location>
</feature>
<keyword evidence="2" id="KW-0732">Signal</keyword>
<accession>A0A6M4GTD8</accession>
<evidence type="ECO:0000256" key="2">
    <source>
        <dbReference type="SAM" id="SignalP"/>
    </source>
</evidence>
<dbReference type="PIRSF" id="PIRSF017082">
    <property type="entry name" value="YflP"/>
    <property type="match status" value="1"/>
</dbReference>
<feature type="chain" id="PRO_5027063825" description="Tricarboxylic transport membrane protein" evidence="2">
    <location>
        <begin position="25"/>
        <end position="317"/>
    </location>
</feature>
<dbReference type="CDD" id="cd07012">
    <property type="entry name" value="PBP2_Bug_TTT"/>
    <property type="match status" value="1"/>
</dbReference>
<evidence type="ECO:0000313" key="4">
    <source>
        <dbReference type="Proteomes" id="UP000501534"/>
    </source>
</evidence>
<reference evidence="3 4" key="1">
    <citation type="submission" date="2020-04" db="EMBL/GenBank/DDBJ databases">
        <title>Usitatibacter rugosus gen. nov., sp. nov. and Usitatibacter palustris sp. nov., novel members of Usitatibacteraceae fam. nov. within the order Nitrosomonadales isolated from soil.</title>
        <authorList>
            <person name="Huber K.J."/>
            <person name="Neumann-Schaal M."/>
            <person name="Geppert A."/>
            <person name="Luckner M."/>
            <person name="Wanner G."/>
            <person name="Overmann J."/>
        </authorList>
    </citation>
    <scope>NUCLEOTIDE SEQUENCE [LARGE SCALE GENOMIC DNA]</scope>
    <source>
        <strain evidence="3 4">0125_3</strain>
    </source>
</reference>
<evidence type="ECO:0000256" key="1">
    <source>
        <dbReference type="ARBA" id="ARBA00006987"/>
    </source>
</evidence>
<keyword evidence="4" id="KW-1185">Reference proteome</keyword>
<gene>
    <name evidence="3" type="ORF">DSM104443_01424</name>
</gene>
<dbReference type="PANTHER" id="PTHR42928">
    <property type="entry name" value="TRICARBOXYLATE-BINDING PROTEIN"/>
    <property type="match status" value="1"/>
</dbReference>
<evidence type="ECO:0008006" key="5">
    <source>
        <dbReference type="Google" id="ProtNLM"/>
    </source>
</evidence>
<sequence>MHAITRARIAIAAAAVALSFPALAVDSLKMMIPANPGGGWDTTGREIAKAMQSSGAVKNVQFDNKGGAAGAIGIAQFVTASKGDPNAAMMGGLVMVGGLITNKSAVQLNQVTPLARLTSEWEVIVVPANGPKTLKELLDKFKANPGSVSWGGGSAGGTDHILAGLIAKAIGADPTKVNYVPFKGGGEAVSAIIGGHVTAGVSGLSEFAQHIKSGKMRALAVSSPKAIEGIPSLKEQGVDVELANWRGIWGAPGITKPQRDELIAAVEKGVKSPAWKESLKKNDWEDFYLSGDAFGKYIDEENKRIADILAALGLGKK</sequence>
<dbReference type="EMBL" id="CP053069">
    <property type="protein sequence ID" value="QJR10366.1"/>
    <property type="molecule type" value="Genomic_DNA"/>
</dbReference>
<organism evidence="3 4">
    <name type="scientific">Usitatibacter rugosus</name>
    <dbReference type="NCBI Taxonomy" id="2732067"/>
    <lineage>
        <taxon>Bacteria</taxon>
        <taxon>Pseudomonadati</taxon>
        <taxon>Pseudomonadota</taxon>
        <taxon>Betaproteobacteria</taxon>
        <taxon>Nitrosomonadales</taxon>
        <taxon>Usitatibacteraceae</taxon>
        <taxon>Usitatibacter</taxon>
    </lineage>
</organism>
<dbReference type="PANTHER" id="PTHR42928:SF3">
    <property type="entry name" value="UPF0065 PROTEIN YFLP"/>
    <property type="match status" value="1"/>
</dbReference>
<dbReference type="KEGG" id="uru:DSM104443_01424"/>
<dbReference type="Pfam" id="PF03401">
    <property type="entry name" value="TctC"/>
    <property type="match status" value="1"/>
</dbReference>
<dbReference type="AlphaFoldDB" id="A0A6M4GTD8"/>
<dbReference type="Gene3D" id="3.40.190.150">
    <property type="entry name" value="Bordetella uptake gene, domain 1"/>
    <property type="match status" value="1"/>
</dbReference>
<comment type="similarity">
    <text evidence="1">Belongs to the UPF0065 (bug) family.</text>
</comment>
<dbReference type="Proteomes" id="UP000501534">
    <property type="component" value="Chromosome"/>
</dbReference>
<protein>
    <recommendedName>
        <fullName evidence="5">Tricarboxylic transport membrane protein</fullName>
    </recommendedName>
</protein>